<dbReference type="eggNOG" id="KOG1313">
    <property type="taxonomic scope" value="Eukaryota"/>
</dbReference>
<accession>A0A1I7T8Q8</accession>
<dbReference type="AlphaFoldDB" id="A0A1I7T8Q8"/>
<protein>
    <submittedName>
        <fullName evidence="3">Secreted protein</fullName>
    </submittedName>
</protein>
<evidence type="ECO:0000256" key="1">
    <source>
        <dbReference type="SAM" id="Phobius"/>
    </source>
</evidence>
<dbReference type="WBParaSite" id="Csp11.Scaffold547.g3523.t1">
    <property type="protein sequence ID" value="Csp11.Scaffold547.g3523.t1"/>
    <property type="gene ID" value="Csp11.Scaffold547.g3523"/>
</dbReference>
<name>A0A1I7T8Q8_9PELO</name>
<evidence type="ECO:0000313" key="3">
    <source>
        <dbReference type="WBParaSite" id="Csp11.Scaffold547.g3523.t1"/>
    </source>
</evidence>
<keyword evidence="2" id="KW-1185">Reference proteome</keyword>
<organism evidence="2 3">
    <name type="scientific">Caenorhabditis tropicalis</name>
    <dbReference type="NCBI Taxonomy" id="1561998"/>
    <lineage>
        <taxon>Eukaryota</taxon>
        <taxon>Metazoa</taxon>
        <taxon>Ecdysozoa</taxon>
        <taxon>Nematoda</taxon>
        <taxon>Chromadorea</taxon>
        <taxon>Rhabditida</taxon>
        <taxon>Rhabditina</taxon>
        <taxon>Rhabditomorpha</taxon>
        <taxon>Rhabditoidea</taxon>
        <taxon>Rhabditidae</taxon>
        <taxon>Peloderinae</taxon>
        <taxon>Caenorhabditis</taxon>
    </lineage>
</organism>
<keyword evidence="1" id="KW-0812">Transmembrane</keyword>
<keyword evidence="1" id="KW-1133">Transmembrane helix</keyword>
<feature type="transmembrane region" description="Helical" evidence="1">
    <location>
        <begin position="6"/>
        <end position="24"/>
    </location>
</feature>
<keyword evidence="1" id="KW-0472">Membrane</keyword>
<proteinExistence type="predicted"/>
<reference evidence="3" key="1">
    <citation type="submission" date="2016-11" db="UniProtKB">
        <authorList>
            <consortium name="WormBaseParasite"/>
        </authorList>
    </citation>
    <scope>IDENTIFICATION</scope>
</reference>
<evidence type="ECO:0000313" key="2">
    <source>
        <dbReference type="Proteomes" id="UP000095282"/>
    </source>
</evidence>
<sequence length="92" mass="11285">MWGFVGVYTWIISCGLTMAMRMVCRFMFQTIQILVLQFQKSDSESVKPFNWLTVKTRWRKYMNCHEEPLWKIFLIPRSRRVVVYQDYKEMTM</sequence>
<dbReference type="Proteomes" id="UP000095282">
    <property type="component" value="Unplaced"/>
</dbReference>